<dbReference type="Proteomes" id="UP000676310">
    <property type="component" value="Unassembled WGS sequence"/>
</dbReference>
<feature type="chain" id="PRO_5035268163" evidence="2">
    <location>
        <begin position="21"/>
        <end position="338"/>
    </location>
</feature>
<gene>
    <name evidence="3" type="ORF">ALTATR162_LOCUS5617</name>
</gene>
<dbReference type="AlphaFoldDB" id="A0A8J2I2C4"/>
<evidence type="ECO:0000256" key="1">
    <source>
        <dbReference type="SAM" id="MobiDB-lite"/>
    </source>
</evidence>
<sequence>MKLFRTIFFASLIALGATKTLRNLVNVKAVTTIKDKIFENQNLTVRGDTDSDYDDSDDDDDDGYTNPANDQLWFDSQCRGAKLMFASTQNPPEAIRFVNPLTSQWDGDMKHELAAWGYKEDTSNPDTECEIGAIQPMLDALGISKINSLHGGPNHCFSVEHGDSDIVEKDPNGRLPPREDQYYTTNGRRYRVTEAYATIIINPQAGLIFFLRRGSAGMEARSLWGIRDGDPVPSDELPALRASSDLAWGFWNRIGGNRCVKTIRMFRGNPLSQVPNLLFTVDWAPSPPADAPTDPVEVWLPHPDSGMGDLTDIHEGKLVKRSGDGKNIVRSHKLWMNL</sequence>
<feature type="compositionally biased region" description="Acidic residues" evidence="1">
    <location>
        <begin position="50"/>
        <end position="63"/>
    </location>
</feature>
<feature type="signal peptide" evidence="2">
    <location>
        <begin position="1"/>
        <end position="20"/>
    </location>
</feature>
<protein>
    <submittedName>
        <fullName evidence="3">Uncharacterized protein</fullName>
    </submittedName>
</protein>
<feature type="region of interest" description="Disordered" evidence="1">
    <location>
        <begin position="47"/>
        <end position="67"/>
    </location>
</feature>
<comment type="caution">
    <text evidence="3">The sequence shown here is derived from an EMBL/GenBank/DDBJ whole genome shotgun (WGS) entry which is preliminary data.</text>
</comment>
<dbReference type="EMBL" id="CAJRGZ010000019">
    <property type="protein sequence ID" value="CAG5159514.1"/>
    <property type="molecule type" value="Genomic_DNA"/>
</dbReference>
<dbReference type="RefSeq" id="XP_043169171.1">
    <property type="nucleotide sequence ID" value="XM_043313236.1"/>
</dbReference>
<proteinExistence type="predicted"/>
<dbReference type="GeneID" id="67017415"/>
<evidence type="ECO:0000256" key="2">
    <source>
        <dbReference type="SAM" id="SignalP"/>
    </source>
</evidence>
<accession>A0A8J2I2C4</accession>
<name>A0A8J2I2C4_9PLEO</name>
<reference evidence="3" key="1">
    <citation type="submission" date="2021-05" db="EMBL/GenBank/DDBJ databases">
        <authorList>
            <person name="Stam R."/>
        </authorList>
    </citation>
    <scope>NUCLEOTIDE SEQUENCE</scope>
    <source>
        <strain evidence="3">CS162</strain>
    </source>
</reference>
<evidence type="ECO:0000313" key="4">
    <source>
        <dbReference type="Proteomes" id="UP000676310"/>
    </source>
</evidence>
<organism evidence="3 4">
    <name type="scientific">Alternaria atra</name>
    <dbReference type="NCBI Taxonomy" id="119953"/>
    <lineage>
        <taxon>Eukaryota</taxon>
        <taxon>Fungi</taxon>
        <taxon>Dikarya</taxon>
        <taxon>Ascomycota</taxon>
        <taxon>Pezizomycotina</taxon>
        <taxon>Dothideomycetes</taxon>
        <taxon>Pleosporomycetidae</taxon>
        <taxon>Pleosporales</taxon>
        <taxon>Pleosporineae</taxon>
        <taxon>Pleosporaceae</taxon>
        <taxon>Alternaria</taxon>
        <taxon>Alternaria sect. Ulocladioides</taxon>
    </lineage>
</organism>
<keyword evidence="4" id="KW-1185">Reference proteome</keyword>
<keyword evidence="2" id="KW-0732">Signal</keyword>
<evidence type="ECO:0000313" key="3">
    <source>
        <dbReference type="EMBL" id="CAG5159514.1"/>
    </source>
</evidence>
<dbReference type="OrthoDB" id="5337308at2759"/>